<name>A0A644Z259_9ZZZZ</name>
<comment type="caution">
    <text evidence="1">The sequence shown here is derived from an EMBL/GenBank/DDBJ whole genome shotgun (WGS) entry which is preliminary data.</text>
</comment>
<accession>A0A644Z259</accession>
<gene>
    <name evidence="1" type="ORF">SDC9_78816</name>
</gene>
<dbReference type="EMBL" id="VSSQ01006309">
    <property type="protein sequence ID" value="MPM32254.1"/>
    <property type="molecule type" value="Genomic_DNA"/>
</dbReference>
<reference evidence="1" key="1">
    <citation type="submission" date="2019-08" db="EMBL/GenBank/DDBJ databases">
        <authorList>
            <person name="Kucharzyk K."/>
            <person name="Murdoch R.W."/>
            <person name="Higgins S."/>
            <person name="Loffler F."/>
        </authorList>
    </citation>
    <scope>NUCLEOTIDE SEQUENCE</scope>
</reference>
<proteinExistence type="predicted"/>
<organism evidence="1">
    <name type="scientific">bioreactor metagenome</name>
    <dbReference type="NCBI Taxonomy" id="1076179"/>
    <lineage>
        <taxon>unclassified sequences</taxon>
        <taxon>metagenomes</taxon>
        <taxon>ecological metagenomes</taxon>
    </lineage>
</organism>
<sequence>MQCLRLAELPSLLVQLRTELLVVGLGLFPANLCERRVGGRIEQSFQLLLVYAKARADFTGVKILKALSEQAFPLGLRFRCTLQYAFRSRLPFVEPRPSLTGMLETQRQLVQTVTVVESGKPPFRDALLIELVELPRFSGHEPLACQRVWRALEPLGSGHAVSIQL</sequence>
<evidence type="ECO:0000313" key="1">
    <source>
        <dbReference type="EMBL" id="MPM32254.1"/>
    </source>
</evidence>
<protein>
    <submittedName>
        <fullName evidence="1">Uncharacterized protein</fullName>
    </submittedName>
</protein>
<dbReference type="AlphaFoldDB" id="A0A644Z259"/>